<feature type="region of interest" description="Disordered" evidence="1">
    <location>
        <begin position="78"/>
        <end position="128"/>
    </location>
</feature>
<evidence type="ECO:0000259" key="2">
    <source>
        <dbReference type="Pfam" id="PF25545"/>
    </source>
</evidence>
<evidence type="ECO:0000313" key="3">
    <source>
        <dbReference type="EMBL" id="CAK7234488.1"/>
    </source>
</evidence>
<feature type="region of interest" description="Disordered" evidence="1">
    <location>
        <begin position="1"/>
        <end position="58"/>
    </location>
</feature>
<dbReference type="EMBL" id="CAWUHB010000085">
    <property type="protein sequence ID" value="CAK7234488.1"/>
    <property type="molecule type" value="Genomic_DNA"/>
</dbReference>
<keyword evidence="4" id="KW-1185">Reference proteome</keyword>
<protein>
    <recommendedName>
        <fullName evidence="2">DUF7924 domain-containing protein</fullName>
    </recommendedName>
</protein>
<feature type="compositionally biased region" description="Basic and acidic residues" evidence="1">
    <location>
        <begin position="1"/>
        <end position="11"/>
    </location>
</feature>
<organism evidence="3 4">
    <name type="scientific">Sporothrix curviconia</name>
    <dbReference type="NCBI Taxonomy" id="1260050"/>
    <lineage>
        <taxon>Eukaryota</taxon>
        <taxon>Fungi</taxon>
        <taxon>Dikarya</taxon>
        <taxon>Ascomycota</taxon>
        <taxon>Pezizomycotina</taxon>
        <taxon>Sordariomycetes</taxon>
        <taxon>Sordariomycetidae</taxon>
        <taxon>Ophiostomatales</taxon>
        <taxon>Ophiostomataceae</taxon>
        <taxon>Sporothrix</taxon>
    </lineage>
</organism>
<evidence type="ECO:0000313" key="4">
    <source>
        <dbReference type="Proteomes" id="UP001642405"/>
    </source>
</evidence>
<gene>
    <name evidence="3" type="ORF">SCUCBS95973_008954</name>
</gene>
<evidence type="ECO:0000256" key="1">
    <source>
        <dbReference type="SAM" id="MobiDB-lite"/>
    </source>
</evidence>
<dbReference type="Pfam" id="PF25545">
    <property type="entry name" value="DUF7924"/>
    <property type="match status" value="1"/>
</dbReference>
<dbReference type="PANTHER" id="PTHR42470">
    <property type="entry name" value="VAST DOMAIN-CONTAINING PROTEIN"/>
    <property type="match status" value="1"/>
</dbReference>
<feature type="compositionally biased region" description="Polar residues" evidence="1">
    <location>
        <begin position="327"/>
        <end position="336"/>
    </location>
</feature>
<feature type="compositionally biased region" description="Basic and acidic residues" evidence="1">
    <location>
        <begin position="303"/>
        <end position="312"/>
    </location>
</feature>
<feature type="compositionally biased region" description="Acidic residues" evidence="1">
    <location>
        <begin position="94"/>
        <end position="103"/>
    </location>
</feature>
<comment type="caution">
    <text evidence="3">The sequence shown here is derived from an EMBL/GenBank/DDBJ whole genome shotgun (WGS) entry which is preliminary data.</text>
</comment>
<feature type="region of interest" description="Disordered" evidence="1">
    <location>
        <begin position="291"/>
        <end position="336"/>
    </location>
</feature>
<feature type="compositionally biased region" description="Basic and acidic residues" evidence="1">
    <location>
        <begin position="39"/>
        <end position="48"/>
    </location>
</feature>
<proteinExistence type="predicted"/>
<name>A0ABP0CR50_9PEZI</name>
<accession>A0ABP0CR50</accession>
<reference evidence="3 4" key="1">
    <citation type="submission" date="2024-01" db="EMBL/GenBank/DDBJ databases">
        <authorList>
            <person name="Allen C."/>
            <person name="Tagirdzhanova G."/>
        </authorList>
    </citation>
    <scope>NUCLEOTIDE SEQUENCE [LARGE SCALE GENOMIC DNA]</scope>
</reference>
<dbReference type="Proteomes" id="UP001642405">
    <property type="component" value="Unassembled WGS sequence"/>
</dbReference>
<feature type="domain" description="DUF7924" evidence="2">
    <location>
        <begin position="134"/>
        <end position="271"/>
    </location>
</feature>
<dbReference type="InterPro" id="IPR057684">
    <property type="entry name" value="DUF7924"/>
</dbReference>
<sequence length="336" mass="36472">MGDSTPWDKGRTPGAGAEQSRPVVQEDQTVLAAPSVLDLADKHPKPLDETVSGWPGISVPSDKCSAFNAAVFPSVEINETVQEDETHDQRESVDPFEDDEQPDEELRQYSDPENEDDMATGTRDSGYRDFTNSGKSGMAYPFLVGEFKSSVTLGNLYVAVNQLAGAVAACLNAVHQLNATLAEIGKKKNSGGGTPPCMVENIAYGMAIDADQAKIYIGWMELKNGVPYYYLRQVERYTNTEPGDFVVFCQRVRNILDWAKTTRRESICNALDIVRRANCGPGPPVAWAATVRSGPSAGADPQTGDKRARALDDTGSNGNSKRRDNNSGKGQFNQDL</sequence>
<dbReference type="PANTHER" id="PTHR42470:SF1">
    <property type="entry name" value="VAST DOMAIN-CONTAINING PROTEIN"/>
    <property type="match status" value="1"/>
</dbReference>